<dbReference type="OrthoDB" id="1753150at2"/>
<dbReference type="InterPro" id="IPR007630">
    <property type="entry name" value="RNA_pol_sigma70_r4"/>
</dbReference>
<protein>
    <recommendedName>
        <fullName evidence="1">RNA polymerase sigma-70 region 4 domain-containing protein</fullName>
    </recommendedName>
</protein>
<sequence length="158" mass="18707">MKQDNKENIGKIRFDKVRKDLIKLRKNLKSMAAWKMELYVIENKMSAYKSGGFSLGSKSNATITIEDILARDETRANTLESNIDYTIYKLNEYKAYLEVLDDNEHEVINRRYLDYENKRVSYEKIGEDMHYSNVTVKRWHDSAIKKMVNYKYGNIDIT</sequence>
<dbReference type="EMBL" id="JWHR01000121">
    <property type="protein sequence ID" value="KHS56141.1"/>
    <property type="molecule type" value="Genomic_DNA"/>
</dbReference>
<dbReference type="Gene3D" id="1.20.140.160">
    <property type="match status" value="1"/>
</dbReference>
<name>A0A0B3VH46_9FIRM</name>
<keyword evidence="3" id="KW-1185">Reference proteome</keyword>
<dbReference type="SUPFAM" id="SSF88659">
    <property type="entry name" value="Sigma3 and sigma4 domains of RNA polymerase sigma factors"/>
    <property type="match status" value="1"/>
</dbReference>
<reference evidence="2 3" key="1">
    <citation type="submission" date="2014-12" db="EMBL/GenBank/DDBJ databases">
        <title>Draft genome sequence of Terrisporobacter sp. 08-306576, isolated from the blood culture of a bacteremia patient.</title>
        <authorList>
            <person name="Lund L.C."/>
            <person name="Sydenham T.V."/>
            <person name="Hogh S.V."/>
            <person name="Skov M.N."/>
            <person name="Kemp M."/>
            <person name="Justesen U.S."/>
        </authorList>
    </citation>
    <scope>NUCLEOTIDE SEQUENCE [LARGE SCALE GENOMIC DNA]</scope>
    <source>
        <strain evidence="2 3">08-306576</strain>
    </source>
</reference>
<dbReference type="GO" id="GO:0006352">
    <property type="term" value="P:DNA-templated transcription initiation"/>
    <property type="evidence" value="ECO:0007669"/>
    <property type="project" value="InterPro"/>
</dbReference>
<dbReference type="AlphaFoldDB" id="A0A0B3VH46"/>
<organism evidence="2 3">
    <name type="scientific">Terrisporobacter othiniensis</name>
    <dbReference type="NCBI Taxonomy" id="1577792"/>
    <lineage>
        <taxon>Bacteria</taxon>
        <taxon>Bacillati</taxon>
        <taxon>Bacillota</taxon>
        <taxon>Clostridia</taxon>
        <taxon>Peptostreptococcales</taxon>
        <taxon>Peptostreptococcaceae</taxon>
        <taxon>Terrisporobacter</taxon>
    </lineage>
</organism>
<dbReference type="GO" id="GO:0003700">
    <property type="term" value="F:DNA-binding transcription factor activity"/>
    <property type="evidence" value="ECO:0007669"/>
    <property type="project" value="InterPro"/>
</dbReference>
<evidence type="ECO:0000313" key="2">
    <source>
        <dbReference type="EMBL" id="KHS56141.1"/>
    </source>
</evidence>
<dbReference type="InterPro" id="IPR013324">
    <property type="entry name" value="RNA_pol_sigma_r3/r4-like"/>
</dbReference>
<gene>
    <name evidence="2" type="ORF">QX51_15335</name>
</gene>
<accession>A0A0B3VH46</accession>
<dbReference type="Pfam" id="PF04545">
    <property type="entry name" value="Sigma70_r4"/>
    <property type="match status" value="1"/>
</dbReference>
<evidence type="ECO:0000259" key="1">
    <source>
        <dbReference type="Pfam" id="PF04545"/>
    </source>
</evidence>
<proteinExistence type="predicted"/>
<dbReference type="Proteomes" id="UP000031189">
    <property type="component" value="Unassembled WGS sequence"/>
</dbReference>
<comment type="caution">
    <text evidence="2">The sequence shown here is derived from an EMBL/GenBank/DDBJ whole genome shotgun (WGS) entry which is preliminary data.</text>
</comment>
<dbReference type="RefSeq" id="WP_039680770.1">
    <property type="nucleotide sequence ID" value="NZ_JWHR01000121.1"/>
</dbReference>
<evidence type="ECO:0000313" key="3">
    <source>
        <dbReference type="Proteomes" id="UP000031189"/>
    </source>
</evidence>
<feature type="domain" description="RNA polymerase sigma-70 region 4" evidence="1">
    <location>
        <begin position="97"/>
        <end position="147"/>
    </location>
</feature>